<evidence type="ECO:0000313" key="3">
    <source>
        <dbReference type="Proteomes" id="UP001194468"/>
    </source>
</evidence>
<evidence type="ECO:0000256" key="1">
    <source>
        <dbReference type="ARBA" id="ARBA00010139"/>
    </source>
</evidence>
<dbReference type="InterPro" id="IPR051209">
    <property type="entry name" value="FAD-bind_Monooxygenase_sf"/>
</dbReference>
<comment type="similarity">
    <text evidence="1">Belongs to the FAD-binding monooxygenase family.</text>
</comment>
<dbReference type="EMBL" id="WHUW01000143">
    <property type="protein sequence ID" value="KAF8421315.1"/>
    <property type="molecule type" value="Genomic_DNA"/>
</dbReference>
<protein>
    <recommendedName>
        <fullName evidence="4">Flavin-binding monooxygenase</fullName>
    </recommendedName>
</protein>
<dbReference type="SUPFAM" id="SSF51905">
    <property type="entry name" value="FAD/NAD(P)-binding domain"/>
    <property type="match status" value="2"/>
</dbReference>
<proteinExistence type="inferred from homology"/>
<comment type="caution">
    <text evidence="2">The sequence shown here is derived from an EMBL/GenBank/DDBJ whole genome shotgun (WGS) entry which is preliminary data.</text>
</comment>
<dbReference type="Gene3D" id="3.50.50.60">
    <property type="entry name" value="FAD/NAD(P)-binding domain"/>
    <property type="match status" value="2"/>
</dbReference>
<dbReference type="InterPro" id="IPR036188">
    <property type="entry name" value="FAD/NAD-bd_sf"/>
</dbReference>
<organism evidence="2 3">
    <name type="scientific">Boletus edulis BED1</name>
    <dbReference type="NCBI Taxonomy" id="1328754"/>
    <lineage>
        <taxon>Eukaryota</taxon>
        <taxon>Fungi</taxon>
        <taxon>Dikarya</taxon>
        <taxon>Basidiomycota</taxon>
        <taxon>Agaricomycotina</taxon>
        <taxon>Agaricomycetes</taxon>
        <taxon>Agaricomycetidae</taxon>
        <taxon>Boletales</taxon>
        <taxon>Boletineae</taxon>
        <taxon>Boletaceae</taxon>
        <taxon>Boletoideae</taxon>
        <taxon>Boletus</taxon>
    </lineage>
</organism>
<accession>A0AAD4G724</accession>
<evidence type="ECO:0000313" key="2">
    <source>
        <dbReference type="EMBL" id="KAF8421315.1"/>
    </source>
</evidence>
<reference evidence="2" key="1">
    <citation type="submission" date="2019-10" db="EMBL/GenBank/DDBJ databases">
        <authorList>
            <consortium name="DOE Joint Genome Institute"/>
            <person name="Kuo A."/>
            <person name="Miyauchi S."/>
            <person name="Kiss E."/>
            <person name="Drula E."/>
            <person name="Kohler A."/>
            <person name="Sanchez-Garcia M."/>
            <person name="Andreopoulos B."/>
            <person name="Barry K.W."/>
            <person name="Bonito G."/>
            <person name="Buee M."/>
            <person name="Carver A."/>
            <person name="Chen C."/>
            <person name="Cichocki N."/>
            <person name="Clum A."/>
            <person name="Culley D."/>
            <person name="Crous P.W."/>
            <person name="Fauchery L."/>
            <person name="Girlanda M."/>
            <person name="Hayes R."/>
            <person name="Keri Z."/>
            <person name="LaButti K."/>
            <person name="Lipzen A."/>
            <person name="Lombard V."/>
            <person name="Magnuson J."/>
            <person name="Maillard F."/>
            <person name="Morin E."/>
            <person name="Murat C."/>
            <person name="Nolan M."/>
            <person name="Ohm R."/>
            <person name="Pangilinan J."/>
            <person name="Pereira M."/>
            <person name="Perotto S."/>
            <person name="Peter M."/>
            <person name="Riley R."/>
            <person name="Sitrit Y."/>
            <person name="Stielow B."/>
            <person name="Szollosi G."/>
            <person name="Zifcakova L."/>
            <person name="Stursova M."/>
            <person name="Spatafora J.W."/>
            <person name="Tedersoo L."/>
            <person name="Vaario L.-M."/>
            <person name="Yamada A."/>
            <person name="Yan M."/>
            <person name="Wang P."/>
            <person name="Xu J."/>
            <person name="Bruns T."/>
            <person name="Baldrian P."/>
            <person name="Vilgalys R."/>
            <person name="Henrissat B."/>
            <person name="Grigoriev I.V."/>
            <person name="Hibbett D."/>
            <person name="Nagy L.G."/>
            <person name="Martin F.M."/>
        </authorList>
    </citation>
    <scope>NUCLEOTIDE SEQUENCE</scope>
    <source>
        <strain evidence="2">BED1</strain>
    </source>
</reference>
<evidence type="ECO:0008006" key="4">
    <source>
        <dbReference type="Google" id="ProtNLM"/>
    </source>
</evidence>
<dbReference type="Pfam" id="PF13450">
    <property type="entry name" value="NAD_binding_8"/>
    <property type="match status" value="1"/>
</dbReference>
<dbReference type="PANTHER" id="PTHR42877">
    <property type="entry name" value="L-ORNITHINE N(5)-MONOOXYGENASE-RELATED"/>
    <property type="match status" value="1"/>
</dbReference>
<sequence length="587" mass="67516">MVIAMHHRAFSLGQFSIDEDRAMKVVVIGAGYSGIAAGIRFPQRVKNIDLTIYEKNAGVGGTWYTNKYPGLSCDVPSHTYQFTFEVNPEWSSFYAPGPEILAYLERVVEKYKLAPYIKLQHEIVHARYDEVQGKWHLTIRRPSPEHTKDNLSYEEFEDIADFVFCGAGNLSRWSWPDIEGLGSFKGKLIHTADWDTDNWREGVKDWKDKTVGVIGVGSSAIQVVPALQPYVGKLYNFVRGKTWLVPPFFADRLAEMTGRDPGIANYTFDEQDKEKFRNPEFYEEFRHHLQAELDSIHSYTLRNPEREVADRTQFTEHIRQRLAKKPWIADHILPSFPVACRRLTPGPGYLEALCEDNVDFIPKEIRHITPTGLETIDRQYYDIDILVCATGYDADFKFPFPVVGRSGLTLQQRYDPHPVTYLSICTDGFPNWFGSLGPNSAIGTGSLLIIIEREVEYAAAVLFKMQRERLKSIEVKREAVEDFDQYLEAYFPGTVYSAKCRSWYKMGKEEGRVVGLWPGSCLHAARAFERPRWEDYNYEYLDGIQNRFYWLGDGSTYNEKYMTGDRAWFLSDQELDYPPVPSSSHSG</sequence>
<keyword evidence="3" id="KW-1185">Reference proteome</keyword>
<gene>
    <name evidence="2" type="ORF">L210DRAFT_3573102</name>
</gene>
<reference evidence="2" key="2">
    <citation type="journal article" date="2020" name="Nat. Commun.">
        <title>Large-scale genome sequencing of mycorrhizal fungi provides insights into the early evolution of symbiotic traits.</title>
        <authorList>
            <person name="Miyauchi S."/>
            <person name="Kiss E."/>
            <person name="Kuo A."/>
            <person name="Drula E."/>
            <person name="Kohler A."/>
            <person name="Sanchez-Garcia M."/>
            <person name="Morin E."/>
            <person name="Andreopoulos B."/>
            <person name="Barry K.W."/>
            <person name="Bonito G."/>
            <person name="Buee M."/>
            <person name="Carver A."/>
            <person name="Chen C."/>
            <person name="Cichocki N."/>
            <person name="Clum A."/>
            <person name="Culley D."/>
            <person name="Crous P.W."/>
            <person name="Fauchery L."/>
            <person name="Girlanda M."/>
            <person name="Hayes R.D."/>
            <person name="Keri Z."/>
            <person name="LaButti K."/>
            <person name="Lipzen A."/>
            <person name="Lombard V."/>
            <person name="Magnuson J."/>
            <person name="Maillard F."/>
            <person name="Murat C."/>
            <person name="Nolan M."/>
            <person name="Ohm R.A."/>
            <person name="Pangilinan J."/>
            <person name="Pereira M.F."/>
            <person name="Perotto S."/>
            <person name="Peter M."/>
            <person name="Pfister S."/>
            <person name="Riley R."/>
            <person name="Sitrit Y."/>
            <person name="Stielow J.B."/>
            <person name="Szollosi G."/>
            <person name="Zifcakova L."/>
            <person name="Stursova M."/>
            <person name="Spatafora J.W."/>
            <person name="Tedersoo L."/>
            <person name="Vaario L.M."/>
            <person name="Yamada A."/>
            <person name="Yan M."/>
            <person name="Wang P."/>
            <person name="Xu J."/>
            <person name="Bruns T."/>
            <person name="Baldrian P."/>
            <person name="Vilgalys R."/>
            <person name="Dunand C."/>
            <person name="Henrissat B."/>
            <person name="Grigoriev I.V."/>
            <person name="Hibbett D."/>
            <person name="Nagy L.G."/>
            <person name="Martin F.M."/>
        </authorList>
    </citation>
    <scope>NUCLEOTIDE SEQUENCE</scope>
    <source>
        <strain evidence="2">BED1</strain>
    </source>
</reference>
<dbReference type="AlphaFoldDB" id="A0AAD4G724"/>
<dbReference type="PANTHER" id="PTHR42877:SF7">
    <property type="entry name" value="FLAVIN-BINDING MONOOXYGENASE-RELATED"/>
    <property type="match status" value="1"/>
</dbReference>
<dbReference type="Proteomes" id="UP001194468">
    <property type="component" value="Unassembled WGS sequence"/>
</dbReference>
<name>A0AAD4G724_BOLED</name>